<evidence type="ECO:0000313" key="1">
    <source>
        <dbReference type="EMBL" id="OWV12017.1"/>
    </source>
</evidence>
<protein>
    <submittedName>
        <fullName evidence="1">Uncharacterized protein</fullName>
    </submittedName>
</protein>
<evidence type="ECO:0000313" key="2">
    <source>
        <dbReference type="Proteomes" id="UP000197174"/>
    </source>
</evidence>
<keyword evidence="2" id="KW-1185">Reference proteome</keyword>
<dbReference type="Proteomes" id="UP000197174">
    <property type="component" value="Unassembled WGS sequence"/>
</dbReference>
<organism evidence="1 2">
    <name type="scientific">Micromonospora wenchangensis</name>
    <dbReference type="NCBI Taxonomy" id="1185415"/>
    <lineage>
        <taxon>Bacteria</taxon>
        <taxon>Bacillati</taxon>
        <taxon>Actinomycetota</taxon>
        <taxon>Actinomycetes</taxon>
        <taxon>Micromonosporales</taxon>
        <taxon>Micromonosporaceae</taxon>
        <taxon>Micromonospora</taxon>
    </lineage>
</organism>
<gene>
    <name evidence="1" type="ORF">B5D80_03675</name>
</gene>
<reference evidence="1 2" key="1">
    <citation type="submission" date="2017-03" db="EMBL/GenBank/DDBJ databases">
        <title>Whole genome sequence of Micromonospora wenchangensis, isolated from mangrove soil.</title>
        <authorList>
            <person name="Yang H."/>
        </authorList>
    </citation>
    <scope>NUCLEOTIDE SEQUENCE [LARGE SCALE GENOMIC DNA]</scope>
    <source>
        <strain evidence="1 2">CCTCC AA 2012002</strain>
    </source>
</reference>
<dbReference type="EMBL" id="MZMV01000004">
    <property type="protein sequence ID" value="OWV12017.1"/>
    <property type="molecule type" value="Genomic_DNA"/>
</dbReference>
<comment type="caution">
    <text evidence="1">The sequence shown here is derived from an EMBL/GenBank/DDBJ whole genome shotgun (WGS) entry which is preliminary data.</text>
</comment>
<proteinExistence type="predicted"/>
<accession>A0A246RSC5</accession>
<dbReference type="AlphaFoldDB" id="A0A246RSC5"/>
<sequence>MVNDCCELSGSECLAARTGVGVSTYGREAPVAQALPSDLRSPGAFGSLLKVIASFGEAWLNRFHWSLVPSSTARSPTVRFGHLLAAAFATIEVTLNSIVPVPRQPCAEPYLRLPTLCAV</sequence>
<name>A0A246RSC5_9ACTN</name>